<gene>
    <name evidence="1" type="ORF">AMRN_2447</name>
    <name evidence="2" type="ORF">CPH92_01550</name>
</gene>
<sequence>MKQIILLILIPFFILEAKNITLSQEEYNNILKMQNASQISARLVKYKRLLSKAKDFSTIKKLSYTNSFYNKILPINDETKYQVDDYWATPKEFLIEGRGDCEDYAIAKYFTLLSLGIKENKLFLAVVKVKNATNYHMILLYIENKNSMPLVLDNLSFKVVPLNKRPKLKVKFIFNEKESFILKNKKIHKKVKVDWGKENKWENILKRVYENNE</sequence>
<dbReference type="Proteomes" id="UP000264693">
    <property type="component" value="Chromosome"/>
</dbReference>
<accession>A0A347TNH1</accession>
<evidence type="ECO:0000313" key="4">
    <source>
        <dbReference type="Proteomes" id="UP000264693"/>
    </source>
</evidence>
<dbReference type="KEGG" id="amar:AMRN_2447"/>
<dbReference type="RefSeq" id="WP_099310051.1">
    <property type="nucleotide sequence ID" value="NZ_CP032101.1"/>
</dbReference>
<dbReference type="EMBL" id="CP032101">
    <property type="protein sequence ID" value="AXX88149.1"/>
    <property type="molecule type" value="Genomic_DNA"/>
</dbReference>
<dbReference type="EMBL" id="NXAO01000006">
    <property type="protein sequence ID" value="PHO16478.1"/>
    <property type="molecule type" value="Genomic_DNA"/>
</dbReference>
<dbReference type="InterPro" id="IPR010319">
    <property type="entry name" value="Transglutaminase-like_Cys_pept"/>
</dbReference>
<evidence type="ECO:0000313" key="3">
    <source>
        <dbReference type="Proteomes" id="UP000224740"/>
    </source>
</evidence>
<reference evidence="2" key="2">
    <citation type="submission" date="2017-09" db="EMBL/GenBank/DDBJ databases">
        <authorList>
            <person name="Perez-Cataluna A."/>
            <person name="Figueras M.J."/>
            <person name="Salas-Masso N."/>
        </authorList>
    </citation>
    <scope>NUCLEOTIDE SEQUENCE</scope>
    <source>
        <strain evidence="2">CECT 7727</strain>
    </source>
</reference>
<protein>
    <submittedName>
        <fullName evidence="1">Putative transglutaminase-like cysteine proteinase, C93 family</fullName>
    </submittedName>
</protein>
<proteinExistence type="predicted"/>
<evidence type="ECO:0000313" key="1">
    <source>
        <dbReference type="EMBL" id="AXX88149.1"/>
    </source>
</evidence>
<dbReference type="PANTHER" id="PTHR39327">
    <property type="match status" value="1"/>
</dbReference>
<name>A0A347TNH1_9BACT</name>
<dbReference type="AlphaFoldDB" id="A0A347TNH1"/>
<dbReference type="Gene3D" id="3.10.620.30">
    <property type="match status" value="1"/>
</dbReference>
<keyword evidence="3" id="KW-1185">Reference proteome</keyword>
<dbReference type="Pfam" id="PF06035">
    <property type="entry name" value="Peptidase_C93"/>
    <property type="match status" value="1"/>
</dbReference>
<evidence type="ECO:0000313" key="2">
    <source>
        <dbReference type="EMBL" id="PHO16478.1"/>
    </source>
</evidence>
<reference evidence="3" key="1">
    <citation type="submission" date="2017-09" db="EMBL/GenBank/DDBJ databases">
        <title>Arcobacter canalis sp. nov., a new species isolated from a water canal contaminated with urban sewage.</title>
        <authorList>
            <person name="Perez-Cataluna A."/>
            <person name="Salas-Masso N."/>
            <person name="Figueras M.J."/>
        </authorList>
    </citation>
    <scope>NUCLEOTIDE SEQUENCE [LARGE SCALE GENOMIC DNA]</scope>
    <source>
        <strain evidence="3">CECT 7727</strain>
    </source>
</reference>
<dbReference type="PANTHER" id="PTHR39327:SF1">
    <property type="entry name" value="BLR5470 PROTEIN"/>
    <property type="match status" value="1"/>
</dbReference>
<dbReference type="Proteomes" id="UP000224740">
    <property type="component" value="Unassembled WGS sequence"/>
</dbReference>
<organism evidence="1 4">
    <name type="scientific">Malaciobacter marinus</name>
    <dbReference type="NCBI Taxonomy" id="505249"/>
    <lineage>
        <taxon>Bacteria</taxon>
        <taxon>Pseudomonadati</taxon>
        <taxon>Campylobacterota</taxon>
        <taxon>Epsilonproteobacteria</taxon>
        <taxon>Campylobacterales</taxon>
        <taxon>Arcobacteraceae</taxon>
        <taxon>Malaciobacter</taxon>
    </lineage>
</organism>
<reference evidence="1 4" key="3">
    <citation type="submission" date="2018-08" db="EMBL/GenBank/DDBJ databases">
        <title>Complete genome of the Arcobacter marinus type strain JCM 15502.</title>
        <authorList>
            <person name="Miller W.G."/>
            <person name="Yee E."/>
            <person name="Huynh S."/>
            <person name="Parker C.T."/>
        </authorList>
    </citation>
    <scope>NUCLEOTIDE SEQUENCE [LARGE SCALE GENOMIC DNA]</scope>
    <source>
        <strain evidence="1 4">JCM 15502</strain>
    </source>
</reference>